<evidence type="ECO:0000259" key="3">
    <source>
        <dbReference type="PROSITE" id="PS50209"/>
    </source>
</evidence>
<dbReference type="Pfam" id="PF00619">
    <property type="entry name" value="CARD"/>
    <property type="match status" value="1"/>
</dbReference>
<evidence type="ECO:0000313" key="5">
    <source>
        <dbReference type="Proteomes" id="UP000596742"/>
    </source>
</evidence>
<reference evidence="4" key="1">
    <citation type="submission" date="2018-11" db="EMBL/GenBank/DDBJ databases">
        <authorList>
            <person name="Alioto T."/>
            <person name="Alioto T."/>
        </authorList>
    </citation>
    <scope>NUCLEOTIDE SEQUENCE</scope>
</reference>
<keyword evidence="5" id="KW-1185">Reference proteome</keyword>
<comment type="caution">
    <text evidence="4">The sequence shown here is derived from an EMBL/GenBank/DDBJ whole genome shotgun (WGS) entry which is preliminary data.</text>
</comment>
<dbReference type="InterPro" id="IPR011029">
    <property type="entry name" value="DEATH-like_dom_sf"/>
</dbReference>
<dbReference type="GO" id="GO:0042981">
    <property type="term" value="P:regulation of apoptotic process"/>
    <property type="evidence" value="ECO:0007669"/>
    <property type="project" value="InterPro"/>
</dbReference>
<name>A0A8B6ETD7_MYTGA</name>
<evidence type="ECO:0000256" key="2">
    <source>
        <dbReference type="SAM" id="MobiDB-lite"/>
    </source>
</evidence>
<dbReference type="PROSITE" id="PS50209">
    <property type="entry name" value="CARD"/>
    <property type="match status" value="1"/>
</dbReference>
<proteinExistence type="predicted"/>
<dbReference type="InterPro" id="IPR001315">
    <property type="entry name" value="CARD"/>
</dbReference>
<accession>A0A8B6ETD7</accession>
<dbReference type="CDD" id="cd01671">
    <property type="entry name" value="CARD"/>
    <property type="match status" value="1"/>
</dbReference>
<organism evidence="4 5">
    <name type="scientific">Mytilus galloprovincialis</name>
    <name type="common">Mediterranean mussel</name>
    <dbReference type="NCBI Taxonomy" id="29158"/>
    <lineage>
        <taxon>Eukaryota</taxon>
        <taxon>Metazoa</taxon>
        <taxon>Spiralia</taxon>
        <taxon>Lophotrochozoa</taxon>
        <taxon>Mollusca</taxon>
        <taxon>Bivalvia</taxon>
        <taxon>Autobranchia</taxon>
        <taxon>Pteriomorphia</taxon>
        <taxon>Mytilida</taxon>
        <taxon>Mytiloidea</taxon>
        <taxon>Mytilidae</taxon>
        <taxon>Mytilinae</taxon>
        <taxon>Mytilus</taxon>
    </lineage>
</organism>
<gene>
    <name evidence="4" type="ORF">MGAL_10B033482</name>
</gene>
<sequence length="320" mass="37402">MDPCLSKKITKNCEFIENNLVRLSKVVDKLMEDDILTLVDKTNILSAPSKETQINILLEKLINVGGTAFTSFVESLNATGNERIADQILQTDSSEDTAMSREETSFSDSTSGDFREDEILHLYKEKQMYKVKLSDMTTNYKQLQSELTVKEHKIECLNREIHKLQIDLEENRKGLLENSFDALEGDIFRRMNTGANTRELMRKARDLQLALDEKEEKANNLQKDLEYYRSQLDIVEKQVKKQKDDNSEKDTRIMILRNQVGKLQNYLQASKQNLSRINNEQKRIMDQWNKEQLERFKEIENKMEGGRKTTPSDLIHWKTR</sequence>
<dbReference type="OrthoDB" id="6076686at2759"/>
<dbReference type="EMBL" id="UYJE01005706">
    <property type="protein sequence ID" value="VDI39641.1"/>
    <property type="molecule type" value="Genomic_DNA"/>
</dbReference>
<protein>
    <recommendedName>
        <fullName evidence="3">CARD domain-containing protein</fullName>
    </recommendedName>
</protein>
<feature type="region of interest" description="Disordered" evidence="2">
    <location>
        <begin position="90"/>
        <end position="112"/>
    </location>
</feature>
<feature type="coiled-coil region" evidence="1">
    <location>
        <begin position="126"/>
        <end position="291"/>
    </location>
</feature>
<dbReference type="Gene3D" id="1.10.533.10">
    <property type="entry name" value="Death Domain, Fas"/>
    <property type="match status" value="1"/>
</dbReference>
<dbReference type="Proteomes" id="UP000596742">
    <property type="component" value="Unassembled WGS sequence"/>
</dbReference>
<feature type="domain" description="CARD" evidence="3">
    <location>
        <begin position="1"/>
        <end position="91"/>
    </location>
</feature>
<dbReference type="SUPFAM" id="SSF47986">
    <property type="entry name" value="DEATH domain"/>
    <property type="match status" value="1"/>
</dbReference>
<evidence type="ECO:0000256" key="1">
    <source>
        <dbReference type="SAM" id="Coils"/>
    </source>
</evidence>
<evidence type="ECO:0000313" key="4">
    <source>
        <dbReference type="EMBL" id="VDI39641.1"/>
    </source>
</evidence>
<dbReference type="AlphaFoldDB" id="A0A8B6ETD7"/>
<keyword evidence="1" id="KW-0175">Coiled coil</keyword>